<proteinExistence type="predicted"/>
<name>A0A521CEZ6_9RHOB</name>
<dbReference type="Gene3D" id="1.20.1250.20">
    <property type="entry name" value="MFS general substrate transporter like domains"/>
    <property type="match status" value="2"/>
</dbReference>
<dbReference type="Pfam" id="PF07690">
    <property type="entry name" value="MFS_1"/>
    <property type="match status" value="2"/>
</dbReference>
<keyword evidence="4 6" id="KW-1133">Transmembrane helix</keyword>
<feature type="transmembrane region" description="Helical" evidence="6">
    <location>
        <begin position="161"/>
        <end position="179"/>
    </location>
</feature>
<dbReference type="PANTHER" id="PTHR43124">
    <property type="entry name" value="PURINE EFFLUX PUMP PBUE"/>
    <property type="match status" value="1"/>
</dbReference>
<feature type="transmembrane region" description="Helical" evidence="6">
    <location>
        <begin position="294"/>
        <end position="313"/>
    </location>
</feature>
<comment type="subcellular location">
    <subcellularLocation>
        <location evidence="1">Cell membrane</location>
        <topology evidence="1">Multi-pass membrane protein</topology>
    </subcellularLocation>
</comment>
<dbReference type="AlphaFoldDB" id="A0A521CEZ6"/>
<feature type="domain" description="Major facilitator superfamily (MFS) profile" evidence="7">
    <location>
        <begin position="4"/>
        <end position="392"/>
    </location>
</feature>
<protein>
    <submittedName>
        <fullName evidence="8">Predicted arabinose efflux permease, MFS family</fullName>
    </submittedName>
</protein>
<feature type="transmembrane region" description="Helical" evidence="6">
    <location>
        <begin position="269"/>
        <end position="288"/>
    </location>
</feature>
<accession>A0A521CEZ6</accession>
<evidence type="ECO:0000256" key="3">
    <source>
        <dbReference type="ARBA" id="ARBA00022692"/>
    </source>
</evidence>
<evidence type="ECO:0000256" key="1">
    <source>
        <dbReference type="ARBA" id="ARBA00004651"/>
    </source>
</evidence>
<keyword evidence="2" id="KW-1003">Cell membrane</keyword>
<feature type="transmembrane region" description="Helical" evidence="6">
    <location>
        <begin position="325"/>
        <end position="348"/>
    </location>
</feature>
<feature type="transmembrane region" description="Helical" evidence="6">
    <location>
        <begin position="70"/>
        <end position="89"/>
    </location>
</feature>
<feature type="transmembrane region" description="Helical" evidence="6">
    <location>
        <begin position="125"/>
        <end position="149"/>
    </location>
</feature>
<feature type="transmembrane region" description="Helical" evidence="6">
    <location>
        <begin position="368"/>
        <end position="387"/>
    </location>
</feature>
<dbReference type="InterPro" id="IPR011701">
    <property type="entry name" value="MFS"/>
</dbReference>
<dbReference type="Proteomes" id="UP000316030">
    <property type="component" value="Unassembled WGS sequence"/>
</dbReference>
<feature type="transmembrane region" description="Helical" evidence="6">
    <location>
        <begin position="46"/>
        <end position="63"/>
    </location>
</feature>
<dbReference type="PANTHER" id="PTHR43124:SF3">
    <property type="entry name" value="CHLORAMPHENICOL EFFLUX PUMP RV0191"/>
    <property type="match status" value="1"/>
</dbReference>
<dbReference type="SUPFAM" id="SSF103473">
    <property type="entry name" value="MFS general substrate transporter"/>
    <property type="match status" value="1"/>
</dbReference>
<keyword evidence="5 6" id="KW-0472">Membrane</keyword>
<evidence type="ECO:0000313" key="9">
    <source>
        <dbReference type="Proteomes" id="UP000316030"/>
    </source>
</evidence>
<evidence type="ECO:0000256" key="4">
    <source>
        <dbReference type="ARBA" id="ARBA00022989"/>
    </source>
</evidence>
<keyword evidence="3 6" id="KW-0812">Transmembrane</keyword>
<dbReference type="InterPro" id="IPR020846">
    <property type="entry name" value="MFS_dom"/>
</dbReference>
<dbReference type="GO" id="GO:0022857">
    <property type="term" value="F:transmembrane transporter activity"/>
    <property type="evidence" value="ECO:0007669"/>
    <property type="project" value="InterPro"/>
</dbReference>
<dbReference type="PROSITE" id="PS50850">
    <property type="entry name" value="MFS"/>
    <property type="match status" value="1"/>
</dbReference>
<feature type="transmembrane region" description="Helical" evidence="6">
    <location>
        <begin position="95"/>
        <end position="118"/>
    </location>
</feature>
<feature type="transmembrane region" description="Helical" evidence="6">
    <location>
        <begin position="200"/>
        <end position="216"/>
    </location>
</feature>
<evidence type="ECO:0000259" key="7">
    <source>
        <dbReference type="PROSITE" id="PS50850"/>
    </source>
</evidence>
<dbReference type="InterPro" id="IPR036259">
    <property type="entry name" value="MFS_trans_sf"/>
</dbReference>
<reference evidence="8 9" key="1">
    <citation type="submission" date="2017-05" db="EMBL/GenBank/DDBJ databases">
        <authorList>
            <person name="Varghese N."/>
            <person name="Submissions S."/>
        </authorList>
    </citation>
    <scope>NUCLEOTIDE SEQUENCE [LARGE SCALE GENOMIC DNA]</scope>
    <source>
        <strain evidence="8 9">DSM 29506</strain>
    </source>
</reference>
<dbReference type="GO" id="GO:0005886">
    <property type="term" value="C:plasma membrane"/>
    <property type="evidence" value="ECO:0007669"/>
    <property type="project" value="UniProtKB-SubCell"/>
</dbReference>
<evidence type="ECO:0000256" key="6">
    <source>
        <dbReference type="SAM" id="Phobius"/>
    </source>
</evidence>
<sequence>MRAGLVLLCAAYVLSQFYRSFLAVLTSVLERDVGASPEDLANASGFWFLAFALMQIPVGAALDRVGPRRTAAVLLLIGGAGGAALFAMATSPTHILAAMALIGVGCSPVLMASYYIFARVFPARVFATLAAVLLGVGSAGNLLGALPMAMAAEAFGWRETLFGLAAVSALVAFGIFVTVQDPERVEHDEKGSVLDLLKMPALWLIFPLTFVQYAPAGGLRGLWIGPYMTDVFGFDAAQVGNVTLIMGIAMILGTFAYGPLDRMLGTRKWVIFVGNVLGAVALAALWVLPAGNPWVAVGLFAAIGFFGAAYPMIMAHGRSFVPPHLVGRGVTLMNLFSIGGVGVFQMITGRVHRAVSAQGGGAEAPYDALFGVFCVALVLGLVLYLFCQDRTD</sequence>
<dbReference type="OrthoDB" id="272777at2"/>
<keyword evidence="9" id="KW-1185">Reference proteome</keyword>
<dbReference type="InterPro" id="IPR050189">
    <property type="entry name" value="MFS_Efflux_Transporters"/>
</dbReference>
<dbReference type="EMBL" id="FXTO01000006">
    <property type="protein sequence ID" value="SMO57341.1"/>
    <property type="molecule type" value="Genomic_DNA"/>
</dbReference>
<evidence type="ECO:0000313" key="8">
    <source>
        <dbReference type="EMBL" id="SMO57341.1"/>
    </source>
</evidence>
<organism evidence="8 9">
    <name type="scientific">Thalassovita litoralis</name>
    <dbReference type="NCBI Taxonomy" id="1010611"/>
    <lineage>
        <taxon>Bacteria</taxon>
        <taxon>Pseudomonadati</taxon>
        <taxon>Pseudomonadota</taxon>
        <taxon>Alphaproteobacteria</taxon>
        <taxon>Rhodobacterales</taxon>
        <taxon>Roseobacteraceae</taxon>
        <taxon>Thalassovita</taxon>
    </lineage>
</organism>
<evidence type="ECO:0000256" key="5">
    <source>
        <dbReference type="ARBA" id="ARBA00023136"/>
    </source>
</evidence>
<gene>
    <name evidence="8" type="ORF">SAMN06265173_10663</name>
</gene>
<feature type="transmembrane region" description="Helical" evidence="6">
    <location>
        <begin position="236"/>
        <end position="257"/>
    </location>
</feature>
<dbReference type="RefSeq" id="WP_142492690.1">
    <property type="nucleotide sequence ID" value="NZ_FXTO01000006.1"/>
</dbReference>
<evidence type="ECO:0000256" key="2">
    <source>
        <dbReference type="ARBA" id="ARBA00022475"/>
    </source>
</evidence>